<dbReference type="Proteomes" id="UP001589906">
    <property type="component" value="Unassembled WGS sequence"/>
</dbReference>
<proteinExistence type="inferred from homology"/>
<feature type="region of interest" description="Disordered" evidence="2">
    <location>
        <begin position="8"/>
        <end position="27"/>
    </location>
</feature>
<evidence type="ECO:0000256" key="1">
    <source>
        <dbReference type="ARBA" id="ARBA00007378"/>
    </source>
</evidence>
<organism evidence="3 4">
    <name type="scientific">Brevundimonas balnearis</name>
    <dbReference type="NCBI Taxonomy" id="1572858"/>
    <lineage>
        <taxon>Bacteria</taxon>
        <taxon>Pseudomonadati</taxon>
        <taxon>Pseudomonadota</taxon>
        <taxon>Alphaproteobacteria</taxon>
        <taxon>Caulobacterales</taxon>
        <taxon>Caulobacteraceae</taxon>
        <taxon>Brevundimonas</taxon>
    </lineage>
</organism>
<dbReference type="NCBIfam" id="TIGR03561">
    <property type="entry name" value="organ_hyd_perox"/>
    <property type="match status" value="1"/>
</dbReference>
<comment type="similarity">
    <text evidence="1">Belongs to the OsmC/Ohr family.</text>
</comment>
<dbReference type="InterPro" id="IPR036102">
    <property type="entry name" value="OsmC/Ohrsf"/>
</dbReference>
<dbReference type="Pfam" id="PF02566">
    <property type="entry name" value="OsmC"/>
    <property type="match status" value="1"/>
</dbReference>
<protein>
    <submittedName>
        <fullName evidence="3">Organic hydroperoxide resistance protein</fullName>
    </submittedName>
</protein>
<name>A0ABV6QZ06_9CAUL</name>
<comment type="caution">
    <text evidence="3">The sequence shown here is derived from an EMBL/GenBank/DDBJ whole genome shotgun (WGS) entry which is preliminary data.</text>
</comment>
<gene>
    <name evidence="3" type="ORF">ACFFGE_01685</name>
</gene>
<dbReference type="InterPro" id="IPR003718">
    <property type="entry name" value="OsmC/Ohr_fam"/>
</dbReference>
<dbReference type="PANTHER" id="PTHR33797">
    <property type="entry name" value="ORGANIC HYDROPEROXIDE RESISTANCE PROTEIN-LIKE"/>
    <property type="match status" value="1"/>
</dbReference>
<dbReference type="PANTHER" id="PTHR33797:SF2">
    <property type="entry name" value="ORGANIC HYDROPEROXIDE RESISTANCE PROTEIN-LIKE"/>
    <property type="match status" value="1"/>
</dbReference>
<reference evidence="3 4" key="1">
    <citation type="submission" date="2024-09" db="EMBL/GenBank/DDBJ databases">
        <authorList>
            <person name="Sun Q."/>
            <person name="Mori K."/>
        </authorList>
    </citation>
    <scope>NUCLEOTIDE SEQUENCE [LARGE SCALE GENOMIC DNA]</scope>
    <source>
        <strain evidence="3 4">NCAIM B.02621</strain>
    </source>
</reference>
<accession>A0ABV6QZ06</accession>
<sequence length="142" mass="14659">MDVLYRAHATASGGGRAGGRSHTDDGKIDVTLSVPKAMGGDDGPGTNPEQLFATGYAACYLGALRLVSGKAGTPVGPDTKVHSTVGFGPNTRGEGFNLDIELKITDHGLDQATIDDLIHKAHQVCPYSNATRGNVDVRLSAG</sequence>
<dbReference type="InterPro" id="IPR019953">
    <property type="entry name" value="OHR"/>
</dbReference>
<dbReference type="Gene3D" id="3.30.300.20">
    <property type="match status" value="1"/>
</dbReference>
<dbReference type="InterPro" id="IPR015946">
    <property type="entry name" value="KH_dom-like_a/b"/>
</dbReference>
<evidence type="ECO:0000313" key="3">
    <source>
        <dbReference type="EMBL" id="MFC0632592.1"/>
    </source>
</evidence>
<evidence type="ECO:0000256" key="2">
    <source>
        <dbReference type="SAM" id="MobiDB-lite"/>
    </source>
</evidence>
<dbReference type="EMBL" id="JBHLSW010000003">
    <property type="protein sequence ID" value="MFC0632592.1"/>
    <property type="molecule type" value="Genomic_DNA"/>
</dbReference>
<dbReference type="Gene3D" id="2.20.25.10">
    <property type="match status" value="1"/>
</dbReference>
<dbReference type="RefSeq" id="WP_376833682.1">
    <property type="nucleotide sequence ID" value="NZ_JBHLSW010000003.1"/>
</dbReference>
<evidence type="ECO:0000313" key="4">
    <source>
        <dbReference type="Proteomes" id="UP001589906"/>
    </source>
</evidence>
<dbReference type="SUPFAM" id="SSF82784">
    <property type="entry name" value="OsmC-like"/>
    <property type="match status" value="1"/>
</dbReference>
<keyword evidence="4" id="KW-1185">Reference proteome</keyword>